<comment type="caution">
    <text evidence="9">The sequence shown here is derived from an EMBL/GenBank/DDBJ whole genome shotgun (WGS) entry which is preliminary data.</text>
</comment>
<evidence type="ECO:0000256" key="6">
    <source>
        <dbReference type="ARBA" id="ARBA00034125"/>
    </source>
</evidence>
<evidence type="ECO:0000256" key="3">
    <source>
        <dbReference type="ARBA" id="ARBA00022692"/>
    </source>
</evidence>
<accession>A0A6N7XEV7</accession>
<evidence type="ECO:0000256" key="5">
    <source>
        <dbReference type="ARBA" id="ARBA00023136"/>
    </source>
</evidence>
<dbReference type="GO" id="GO:0015744">
    <property type="term" value="P:succinate transport"/>
    <property type="evidence" value="ECO:0007669"/>
    <property type="project" value="TreeGrafter"/>
</dbReference>
<reference evidence="9 10" key="1">
    <citation type="submission" date="2019-08" db="EMBL/GenBank/DDBJ databases">
        <title>In-depth cultivation of the pig gut microbiome towards novel bacterial diversity and tailored functional studies.</title>
        <authorList>
            <person name="Wylensek D."/>
            <person name="Hitch T.C.A."/>
            <person name="Clavel T."/>
        </authorList>
    </citation>
    <scope>NUCLEOTIDE SEQUENCE [LARGE SCALE GENOMIC DNA]</scope>
    <source>
        <strain evidence="9 10">WCA-SAB-591-4A-A</strain>
    </source>
</reference>
<dbReference type="InterPro" id="IPR050539">
    <property type="entry name" value="ThrE_Dicarb/AminoAcid_Exp"/>
</dbReference>
<keyword evidence="2" id="KW-1003">Cell membrane</keyword>
<feature type="transmembrane region" description="Helical" evidence="7">
    <location>
        <begin position="145"/>
        <end position="162"/>
    </location>
</feature>
<feature type="transmembrane region" description="Helical" evidence="7">
    <location>
        <begin position="238"/>
        <end position="257"/>
    </location>
</feature>
<evidence type="ECO:0000313" key="9">
    <source>
        <dbReference type="EMBL" id="MST61847.1"/>
    </source>
</evidence>
<protein>
    <submittedName>
        <fullName evidence="9">Threonine/serine exporter family protein</fullName>
    </submittedName>
</protein>
<gene>
    <name evidence="9" type="ORF">FYJ71_02515</name>
</gene>
<dbReference type="PANTHER" id="PTHR34390:SF2">
    <property type="entry name" value="SUCCINATE TRANSPORTER SUBUNIT YJJP-RELATED"/>
    <property type="match status" value="1"/>
</dbReference>
<keyword evidence="5 7" id="KW-0472">Membrane</keyword>
<dbReference type="AlphaFoldDB" id="A0A6N7XEV7"/>
<evidence type="ECO:0000256" key="2">
    <source>
        <dbReference type="ARBA" id="ARBA00022475"/>
    </source>
</evidence>
<sequence>MTARLEDKEYKMSTLKLALYLGELLIKNGAETYRVEDSVIRICKSRGYNHINCFTTPTVLIISDDKFDGLCFMKTINSRGINLHKIALLNNFSRDFVNKIDPDINEEIKELRQIDKEKGYPTWLYLAGTGIGSASFAAILGGNQILTYILTFLTSILATYIYDKTIKYSSIVMFSTILSSVIITSIGVFFHKIGYIDTPSALIVGSIMPLIPGVAFIKSMRDLISGNLMAGTARLFEVFMIFTAIAFGVAVILGIGGI</sequence>
<comment type="similarity">
    <text evidence="6">Belongs to the ThrE exporter (TC 2.A.79) family.</text>
</comment>
<evidence type="ECO:0000313" key="10">
    <source>
        <dbReference type="Proteomes" id="UP000440713"/>
    </source>
</evidence>
<feature type="transmembrane region" description="Helical" evidence="7">
    <location>
        <begin position="199"/>
        <end position="217"/>
    </location>
</feature>
<evidence type="ECO:0000256" key="4">
    <source>
        <dbReference type="ARBA" id="ARBA00022989"/>
    </source>
</evidence>
<dbReference type="EMBL" id="VUNE01000001">
    <property type="protein sequence ID" value="MST61847.1"/>
    <property type="molecule type" value="Genomic_DNA"/>
</dbReference>
<organism evidence="9 10">
    <name type="scientific">Peptostreptococcus porci</name>
    <dbReference type="NCBI Taxonomy" id="2652282"/>
    <lineage>
        <taxon>Bacteria</taxon>
        <taxon>Bacillati</taxon>
        <taxon>Bacillota</taxon>
        <taxon>Clostridia</taxon>
        <taxon>Peptostreptococcales</taxon>
        <taxon>Peptostreptococcaceae</taxon>
        <taxon>Peptostreptococcus</taxon>
    </lineage>
</organism>
<evidence type="ECO:0000256" key="7">
    <source>
        <dbReference type="SAM" id="Phobius"/>
    </source>
</evidence>
<name>A0A6N7XEV7_9FIRM</name>
<keyword evidence="4 7" id="KW-1133">Transmembrane helix</keyword>
<feature type="domain" description="Threonine/serine exporter-like N-terminal" evidence="8">
    <location>
        <begin position="17"/>
        <end position="255"/>
    </location>
</feature>
<feature type="transmembrane region" description="Helical" evidence="7">
    <location>
        <begin position="122"/>
        <end position="139"/>
    </location>
</feature>
<dbReference type="GO" id="GO:0005886">
    <property type="term" value="C:plasma membrane"/>
    <property type="evidence" value="ECO:0007669"/>
    <property type="project" value="UniProtKB-SubCell"/>
</dbReference>
<dbReference type="InterPro" id="IPR010619">
    <property type="entry name" value="ThrE-like_N"/>
</dbReference>
<dbReference type="Proteomes" id="UP000440713">
    <property type="component" value="Unassembled WGS sequence"/>
</dbReference>
<proteinExistence type="inferred from homology"/>
<evidence type="ECO:0000256" key="1">
    <source>
        <dbReference type="ARBA" id="ARBA00004651"/>
    </source>
</evidence>
<keyword evidence="10" id="KW-1185">Reference proteome</keyword>
<dbReference type="Pfam" id="PF06738">
    <property type="entry name" value="ThrE"/>
    <property type="match status" value="1"/>
</dbReference>
<dbReference type="GO" id="GO:0022857">
    <property type="term" value="F:transmembrane transporter activity"/>
    <property type="evidence" value="ECO:0007669"/>
    <property type="project" value="InterPro"/>
</dbReference>
<keyword evidence="3 7" id="KW-0812">Transmembrane</keyword>
<feature type="transmembrane region" description="Helical" evidence="7">
    <location>
        <begin position="171"/>
        <end position="193"/>
    </location>
</feature>
<dbReference type="PANTHER" id="PTHR34390">
    <property type="entry name" value="UPF0442 PROTEIN YJJB-RELATED"/>
    <property type="match status" value="1"/>
</dbReference>
<evidence type="ECO:0000259" key="8">
    <source>
        <dbReference type="Pfam" id="PF06738"/>
    </source>
</evidence>
<comment type="subcellular location">
    <subcellularLocation>
        <location evidence="1">Cell membrane</location>
        <topology evidence="1">Multi-pass membrane protein</topology>
    </subcellularLocation>
</comment>